<name>K9GQZ6_9PROT</name>
<comment type="caution">
    <text evidence="2">The sequence shown here is derived from an EMBL/GenBank/DDBJ whole genome shotgun (WGS) entry which is preliminary data.</text>
</comment>
<keyword evidence="3" id="KW-1185">Reference proteome</keyword>
<dbReference type="GO" id="GO:0003677">
    <property type="term" value="F:DNA binding"/>
    <property type="evidence" value="ECO:0007669"/>
    <property type="project" value="UniProtKB-KW"/>
</dbReference>
<dbReference type="PANTHER" id="PTHR33221">
    <property type="entry name" value="WINGED HELIX-TURN-HELIX TRANSCRIPTIONAL REGULATOR, RRF2 FAMILY"/>
    <property type="match status" value="1"/>
</dbReference>
<dbReference type="AlphaFoldDB" id="K9GQZ6"/>
<dbReference type="InterPro" id="IPR000944">
    <property type="entry name" value="Tscrpt_reg_Rrf2"/>
</dbReference>
<protein>
    <submittedName>
        <fullName evidence="2">Nitrite-sensitive transcriptional repressor NsrR</fullName>
    </submittedName>
</protein>
<organism evidence="2 3">
    <name type="scientific">Caenispirillum salinarum AK4</name>
    <dbReference type="NCBI Taxonomy" id="1238182"/>
    <lineage>
        <taxon>Bacteria</taxon>
        <taxon>Pseudomonadati</taxon>
        <taxon>Pseudomonadota</taxon>
        <taxon>Alphaproteobacteria</taxon>
        <taxon>Rhodospirillales</taxon>
        <taxon>Novispirillaceae</taxon>
        <taxon>Caenispirillum</taxon>
    </lineage>
</organism>
<sequence length="156" mass="16914">MRLTQHTDFALRLLIALAVVERRAPGAGRTLTVRDVAERYTISRHHLMKVANELTRLGVVEGLRGRGGGVRLARPAEEISIGTVVRALEASDDLVECFDRASDACAISPACRLKGLLGQAQEAFLAVLDRHTLADVVRRPDALEALLGLSPEVRAD</sequence>
<proteinExistence type="predicted"/>
<reference evidence="2 3" key="1">
    <citation type="journal article" date="2013" name="Genome Announc.">
        <title>Draft Genome Sequence of an Alphaproteobacterium, Caenispirillum salinarum AK4(T), Isolated from a Solar Saltern.</title>
        <authorList>
            <person name="Khatri I."/>
            <person name="Singh A."/>
            <person name="Korpole S."/>
            <person name="Pinnaka A.K."/>
            <person name="Subramanian S."/>
        </authorList>
    </citation>
    <scope>NUCLEOTIDE SEQUENCE [LARGE SCALE GENOMIC DNA]</scope>
    <source>
        <strain evidence="2 3">AK4</strain>
    </source>
</reference>
<dbReference type="STRING" id="1238182.C882_2048"/>
<evidence type="ECO:0000313" key="2">
    <source>
        <dbReference type="EMBL" id="EKV27119.1"/>
    </source>
</evidence>
<dbReference type="Gene3D" id="1.10.10.10">
    <property type="entry name" value="Winged helix-like DNA-binding domain superfamily/Winged helix DNA-binding domain"/>
    <property type="match status" value="1"/>
</dbReference>
<accession>K9GQZ6</accession>
<dbReference type="Proteomes" id="UP000009881">
    <property type="component" value="Unassembled WGS sequence"/>
</dbReference>
<dbReference type="NCBIfam" id="TIGR00738">
    <property type="entry name" value="rrf2_super"/>
    <property type="match status" value="1"/>
</dbReference>
<dbReference type="PROSITE" id="PS51197">
    <property type="entry name" value="HTH_RRF2_2"/>
    <property type="match status" value="1"/>
</dbReference>
<evidence type="ECO:0000256" key="1">
    <source>
        <dbReference type="ARBA" id="ARBA00023125"/>
    </source>
</evidence>
<dbReference type="PANTHER" id="PTHR33221:SF4">
    <property type="entry name" value="HTH-TYPE TRANSCRIPTIONAL REPRESSOR NSRR"/>
    <property type="match status" value="1"/>
</dbReference>
<gene>
    <name evidence="2" type="ORF">C882_2048</name>
</gene>
<keyword evidence="1" id="KW-0238">DNA-binding</keyword>
<dbReference type="RefSeq" id="WP_009542444.1">
    <property type="nucleotide sequence ID" value="NZ_ANHY01000021.1"/>
</dbReference>
<dbReference type="Pfam" id="PF02082">
    <property type="entry name" value="Rrf2"/>
    <property type="match status" value="1"/>
</dbReference>
<dbReference type="SUPFAM" id="SSF46785">
    <property type="entry name" value="Winged helix' DNA-binding domain"/>
    <property type="match status" value="1"/>
</dbReference>
<dbReference type="InterPro" id="IPR036390">
    <property type="entry name" value="WH_DNA-bd_sf"/>
</dbReference>
<dbReference type="InterPro" id="IPR036388">
    <property type="entry name" value="WH-like_DNA-bd_sf"/>
</dbReference>
<dbReference type="GO" id="GO:0003700">
    <property type="term" value="F:DNA-binding transcription factor activity"/>
    <property type="evidence" value="ECO:0007669"/>
    <property type="project" value="TreeGrafter"/>
</dbReference>
<dbReference type="GO" id="GO:0005829">
    <property type="term" value="C:cytosol"/>
    <property type="evidence" value="ECO:0007669"/>
    <property type="project" value="TreeGrafter"/>
</dbReference>
<dbReference type="eggNOG" id="COG1959">
    <property type="taxonomic scope" value="Bacteria"/>
</dbReference>
<dbReference type="OrthoDB" id="9795923at2"/>
<dbReference type="EMBL" id="ANHY01000021">
    <property type="protein sequence ID" value="EKV27119.1"/>
    <property type="molecule type" value="Genomic_DNA"/>
</dbReference>
<evidence type="ECO:0000313" key="3">
    <source>
        <dbReference type="Proteomes" id="UP000009881"/>
    </source>
</evidence>